<reference evidence="1" key="1">
    <citation type="submission" date="2013-05" db="EMBL/GenBank/DDBJ databases">
        <authorList>
            <person name="Harkins D.M."/>
            <person name="Durkin A.S."/>
            <person name="Brinkac L.M."/>
            <person name="Haft D.H."/>
            <person name="Selengut J.D."/>
            <person name="Sanka R."/>
            <person name="DePew J."/>
            <person name="Purushe J."/>
            <person name="Hartskeerl R.A."/>
            <person name="Ahmed A."/>
            <person name="van der Linden H."/>
            <person name="Goris M.G.A."/>
            <person name="Vinetz J.M."/>
            <person name="Sutton G.G."/>
            <person name="Nierman W.C."/>
            <person name="Fouts D.E."/>
        </authorList>
    </citation>
    <scope>NUCLEOTIDE SEQUENCE [LARGE SCALE GENOMIC DNA]</scope>
    <source>
        <strain evidence="1">L 60</strain>
    </source>
</reference>
<sequence>MKEKLPDLFDSEPVLKLQMRNSYGSVLTIKSVRKFIRTQSAGTPTFF</sequence>
<accession>V6I0B8</accession>
<dbReference type="EMBL" id="AHMT02000017">
    <property type="protein sequence ID" value="EQA63615.1"/>
    <property type="molecule type" value="Genomic_DNA"/>
</dbReference>
<proteinExistence type="predicted"/>
<protein>
    <submittedName>
        <fullName evidence="1">Uncharacterized protein</fullName>
    </submittedName>
</protein>
<comment type="caution">
    <text evidence="1">The sequence shown here is derived from an EMBL/GenBank/DDBJ whole genome shotgun (WGS) entry which is preliminary data.</text>
</comment>
<evidence type="ECO:0000313" key="2">
    <source>
        <dbReference type="Proteomes" id="UP000018747"/>
    </source>
</evidence>
<name>V6I0B8_9LEPT</name>
<keyword evidence="2" id="KW-1185">Reference proteome</keyword>
<evidence type="ECO:0000313" key="1">
    <source>
        <dbReference type="EMBL" id="EQA63615.1"/>
    </source>
</evidence>
<organism evidence="1 2">
    <name type="scientific">Leptospira alexanderi serovar Manhao 3 str. L 60</name>
    <dbReference type="NCBI Taxonomy" id="1049759"/>
    <lineage>
        <taxon>Bacteria</taxon>
        <taxon>Pseudomonadati</taxon>
        <taxon>Spirochaetota</taxon>
        <taxon>Spirochaetia</taxon>
        <taxon>Leptospirales</taxon>
        <taxon>Leptospiraceae</taxon>
        <taxon>Leptospira</taxon>
    </lineage>
</organism>
<dbReference type="AlphaFoldDB" id="V6I0B8"/>
<dbReference type="Proteomes" id="UP000018747">
    <property type="component" value="Unassembled WGS sequence"/>
</dbReference>
<gene>
    <name evidence="1" type="ORF">LEP1GSC062_2570</name>
</gene>